<protein>
    <recommendedName>
        <fullName evidence="4 5">Large ribosomal subunit protein bL28</fullName>
    </recommendedName>
</protein>
<evidence type="ECO:0000256" key="4">
    <source>
        <dbReference type="ARBA" id="ARBA00035174"/>
    </source>
</evidence>
<organism evidence="6 7">
    <name type="scientific">Lentisphaera profundi</name>
    <dbReference type="NCBI Taxonomy" id="1658616"/>
    <lineage>
        <taxon>Bacteria</taxon>
        <taxon>Pseudomonadati</taxon>
        <taxon>Lentisphaerota</taxon>
        <taxon>Lentisphaeria</taxon>
        <taxon>Lentisphaerales</taxon>
        <taxon>Lentisphaeraceae</taxon>
        <taxon>Lentisphaera</taxon>
    </lineage>
</organism>
<evidence type="ECO:0000256" key="5">
    <source>
        <dbReference type="HAMAP-Rule" id="MF_00373"/>
    </source>
</evidence>
<keyword evidence="2 5" id="KW-0689">Ribosomal protein</keyword>
<evidence type="ECO:0000313" key="7">
    <source>
        <dbReference type="Proteomes" id="UP001214250"/>
    </source>
</evidence>
<name>A0ABY7W0W7_9BACT</name>
<dbReference type="NCBIfam" id="TIGR00009">
    <property type="entry name" value="L28"/>
    <property type="match status" value="1"/>
</dbReference>
<dbReference type="Proteomes" id="UP001214250">
    <property type="component" value="Chromosome 2"/>
</dbReference>
<dbReference type="RefSeq" id="WP_274153505.1">
    <property type="nucleotide sequence ID" value="NZ_CP117812.1"/>
</dbReference>
<sequence length="74" mass="7885">MAKECHFCGKKPHVGGTIVHRGIAKKAGGIGLKLVKTNKRVFKPNIQKVKAKINGTACTINVCTACIRTGLVVK</sequence>
<dbReference type="PANTHER" id="PTHR39080:SF1">
    <property type="entry name" value="LARGE RIBOSOMAL SUBUNIT PROTEIN BL28A"/>
    <property type="match status" value="1"/>
</dbReference>
<dbReference type="SUPFAM" id="SSF143800">
    <property type="entry name" value="L28p-like"/>
    <property type="match status" value="1"/>
</dbReference>
<dbReference type="InterPro" id="IPR001383">
    <property type="entry name" value="Ribosomal_bL28_bact-type"/>
</dbReference>
<dbReference type="HAMAP" id="MF_00373">
    <property type="entry name" value="Ribosomal_bL28"/>
    <property type="match status" value="1"/>
</dbReference>
<comment type="similarity">
    <text evidence="1 5">Belongs to the bacterial ribosomal protein bL28 family.</text>
</comment>
<evidence type="ECO:0000313" key="6">
    <source>
        <dbReference type="EMBL" id="WDE98634.1"/>
    </source>
</evidence>
<keyword evidence="7" id="KW-1185">Reference proteome</keyword>
<dbReference type="EMBL" id="CP117812">
    <property type="protein sequence ID" value="WDE98634.1"/>
    <property type="molecule type" value="Genomic_DNA"/>
</dbReference>
<dbReference type="GO" id="GO:0005840">
    <property type="term" value="C:ribosome"/>
    <property type="evidence" value="ECO:0007669"/>
    <property type="project" value="UniProtKB-KW"/>
</dbReference>
<dbReference type="Pfam" id="PF00830">
    <property type="entry name" value="Ribosomal_L28"/>
    <property type="match status" value="1"/>
</dbReference>
<accession>A0ABY7W0W7</accession>
<evidence type="ECO:0000256" key="1">
    <source>
        <dbReference type="ARBA" id="ARBA00008760"/>
    </source>
</evidence>
<dbReference type="PANTHER" id="PTHR39080">
    <property type="entry name" value="50S RIBOSOMAL PROTEIN L28"/>
    <property type="match status" value="1"/>
</dbReference>
<dbReference type="Gene3D" id="2.30.170.40">
    <property type="entry name" value="Ribosomal protein L28/L24"/>
    <property type="match status" value="1"/>
</dbReference>
<evidence type="ECO:0000256" key="3">
    <source>
        <dbReference type="ARBA" id="ARBA00023274"/>
    </source>
</evidence>
<dbReference type="InterPro" id="IPR037147">
    <property type="entry name" value="Ribosomal_bL28_sf"/>
</dbReference>
<dbReference type="InterPro" id="IPR050096">
    <property type="entry name" value="Bacterial_rp_bL28"/>
</dbReference>
<dbReference type="InterPro" id="IPR026569">
    <property type="entry name" value="Ribosomal_bL28"/>
</dbReference>
<proteinExistence type="inferred from homology"/>
<keyword evidence="3 5" id="KW-0687">Ribonucleoprotein</keyword>
<reference evidence="6 7" key="1">
    <citation type="submission" date="2023-02" db="EMBL/GenBank/DDBJ databases">
        <title>Genome sequence of Lentisphaera profundi SAORIC-696.</title>
        <authorList>
            <person name="Kim e."/>
            <person name="Cho J.-C."/>
            <person name="Choi A."/>
            <person name="Kang I."/>
        </authorList>
    </citation>
    <scope>NUCLEOTIDE SEQUENCE [LARGE SCALE GENOMIC DNA]</scope>
    <source>
        <strain evidence="6 7">SAORIC-696</strain>
    </source>
</reference>
<gene>
    <name evidence="5 6" type="primary">rpmB</name>
    <name evidence="6" type="ORF">PQO03_12380</name>
</gene>
<evidence type="ECO:0000256" key="2">
    <source>
        <dbReference type="ARBA" id="ARBA00022980"/>
    </source>
</evidence>
<dbReference type="InterPro" id="IPR034704">
    <property type="entry name" value="Ribosomal_bL28/bL31-like_sf"/>
</dbReference>